<dbReference type="GO" id="GO:0030288">
    <property type="term" value="C:outer membrane-bounded periplasmic space"/>
    <property type="evidence" value="ECO:0007669"/>
    <property type="project" value="TreeGrafter"/>
</dbReference>
<comment type="caution">
    <text evidence="4">The sequence shown here is derived from an EMBL/GenBank/DDBJ whole genome shotgun (WGS) entry which is preliminary data.</text>
</comment>
<dbReference type="Pfam" id="PF00496">
    <property type="entry name" value="SBP_bac_5"/>
    <property type="match status" value="1"/>
</dbReference>
<dbReference type="AlphaFoldDB" id="A0AA90PIU5"/>
<dbReference type="Proteomes" id="UP001240777">
    <property type="component" value="Unassembled WGS sequence"/>
</dbReference>
<evidence type="ECO:0000313" key="5">
    <source>
        <dbReference type="Proteomes" id="UP001177258"/>
    </source>
</evidence>
<dbReference type="GO" id="GO:0043190">
    <property type="term" value="C:ATP-binding cassette (ABC) transporter complex"/>
    <property type="evidence" value="ECO:0007669"/>
    <property type="project" value="InterPro"/>
</dbReference>
<dbReference type="SUPFAM" id="SSF53850">
    <property type="entry name" value="Periplasmic binding protein-like II"/>
    <property type="match status" value="1"/>
</dbReference>
<evidence type="ECO:0000313" key="3">
    <source>
        <dbReference type="EMBL" id="MDO7252953.1"/>
    </source>
</evidence>
<proteinExistence type="predicted"/>
<dbReference type="PANTHER" id="PTHR30290">
    <property type="entry name" value="PERIPLASMIC BINDING COMPONENT OF ABC TRANSPORTER"/>
    <property type="match status" value="1"/>
</dbReference>
<evidence type="ECO:0000313" key="4">
    <source>
        <dbReference type="EMBL" id="MDP2539057.1"/>
    </source>
</evidence>
<dbReference type="GO" id="GO:0042884">
    <property type="term" value="P:microcin transport"/>
    <property type="evidence" value="ECO:0007669"/>
    <property type="project" value="TreeGrafter"/>
</dbReference>
<reference evidence="3" key="2">
    <citation type="submission" date="2023-07" db="EMBL/GenBank/DDBJ databases">
        <authorList>
            <person name="Aydin F."/>
            <person name="Tarhane S."/>
            <person name="Saticioglu I.B."/>
            <person name="Karakaya E."/>
            <person name="Abay S."/>
            <person name="Guran O."/>
            <person name="Bozkurt E."/>
            <person name="Uzum N."/>
            <person name="Olgun K."/>
            <person name="Jablonski D."/>
        </authorList>
    </citation>
    <scope>NUCLEOTIDE SEQUENCE</scope>
    <source>
        <strain evidence="3">Faydin-H75</strain>
    </source>
</reference>
<keyword evidence="1" id="KW-0732">Signal</keyword>
<gene>
    <name evidence="3" type="ORF">Q5I04_03365</name>
    <name evidence="4" type="ORF">Q5I06_04635</name>
</gene>
<feature type="domain" description="Solute-binding protein family 5" evidence="2">
    <location>
        <begin position="95"/>
        <end position="508"/>
    </location>
</feature>
<evidence type="ECO:0000259" key="2">
    <source>
        <dbReference type="Pfam" id="PF00496"/>
    </source>
</evidence>
<keyword evidence="6" id="KW-1185">Reference proteome</keyword>
<dbReference type="InterPro" id="IPR030678">
    <property type="entry name" value="Peptide/Ni-bd"/>
</dbReference>
<sequence>MLIFRVICFILVLSHFFYGASYISLGEKAKYPKLKYFDYVNPKAPKGGVIKNYSLGTFDSLNPFVIKGTPADGLDLVYDTLLAQSLDEDYAEYALIADDIEVAKDNSYVIFHIDKRAKFSDGVSVTAQDVKFSFDILREKGSPIFRQYYADVKDAQVLDKQNIKFTFKTTKNRELALILGQLQILPKHYYEKNSFGKNPLLIPIGSGPYKIKSYKVGKEIIYERDKNYWAKDIPTRVGQFNFDTSIYEYYKDDTVALRAFLSGEYDWRIETSAKVWARGYVGKAVDSGKIKKVSIVHSLPSGMQGFFFNTRRDIFKDIRVREALFYAFDFEWSNKNLFFSQYKRTKSYFNNSIFASSGIPEGKELKILDHYKKELQETAPHIFDKPYLIPTTNGRKIVGENRRENLKYAQKLLQEAGWVVKNNQLINLKTGRPFVFTLLLDNPAFERLALSYAQDLKVLGIKMNIQKVDLSQYMNRLRDFDYDMIIAVIGQSLFPGNEQRYFWGSQSATTKGSRNYSGIKDPVIDNLIDLLLKAQDRNDQIAITRALDRVLLWGFYVIPHYYLPSFRIAYWDKIAMPSINPKYGFSQYLWWDRNIQKEQ</sequence>
<dbReference type="EMBL" id="JAUYZK010000005">
    <property type="protein sequence ID" value="MDP2539057.1"/>
    <property type="molecule type" value="Genomic_DNA"/>
</dbReference>
<dbReference type="CDD" id="cd08497">
    <property type="entry name" value="MbnE-like"/>
    <property type="match status" value="1"/>
</dbReference>
<dbReference type="Gene3D" id="3.10.105.10">
    <property type="entry name" value="Dipeptide-binding Protein, Domain 3"/>
    <property type="match status" value="1"/>
</dbReference>
<evidence type="ECO:0000256" key="1">
    <source>
        <dbReference type="ARBA" id="ARBA00022729"/>
    </source>
</evidence>
<dbReference type="PIRSF" id="PIRSF002741">
    <property type="entry name" value="MppA"/>
    <property type="match status" value="1"/>
</dbReference>
<organism evidence="4 5">
    <name type="scientific">Helicobacter cappadocius</name>
    <dbReference type="NCBI Taxonomy" id="3063998"/>
    <lineage>
        <taxon>Bacteria</taxon>
        <taxon>Pseudomonadati</taxon>
        <taxon>Campylobacterota</taxon>
        <taxon>Epsilonproteobacteria</taxon>
        <taxon>Campylobacterales</taxon>
        <taxon>Helicobacteraceae</taxon>
        <taxon>Helicobacter</taxon>
    </lineage>
</organism>
<dbReference type="InterPro" id="IPR039424">
    <property type="entry name" value="SBP_5"/>
</dbReference>
<reference evidence="4 6" key="1">
    <citation type="submission" date="2023-07" db="EMBL/GenBank/DDBJ databases">
        <title>Unpublished Manusciprt.</title>
        <authorList>
            <person name="Aydin F."/>
            <person name="Tarhane S."/>
            <person name="Saticioglu I.B."/>
            <person name="Karakaya E."/>
            <person name="Abay S."/>
            <person name="Guran O."/>
            <person name="Bozkurt E."/>
            <person name="Uzum N."/>
            <person name="Olgun K."/>
            <person name="Jablonski D."/>
        </authorList>
    </citation>
    <scope>NUCLEOTIDE SEQUENCE</scope>
    <source>
        <strain evidence="6">faydin-H75</strain>
        <strain evidence="4">Faydin-H76</strain>
    </source>
</reference>
<dbReference type="Gene3D" id="3.40.190.10">
    <property type="entry name" value="Periplasmic binding protein-like II"/>
    <property type="match status" value="1"/>
</dbReference>
<accession>A0AA90PIU5</accession>
<dbReference type="PANTHER" id="PTHR30290:SF64">
    <property type="entry name" value="ABC TRANSPORTER PERIPLASMIC BINDING PROTEIN"/>
    <property type="match status" value="1"/>
</dbReference>
<evidence type="ECO:0000313" key="6">
    <source>
        <dbReference type="Proteomes" id="UP001240777"/>
    </source>
</evidence>
<dbReference type="InterPro" id="IPR000914">
    <property type="entry name" value="SBP_5_dom"/>
</dbReference>
<dbReference type="FunFam" id="3.10.105.10:FF:000005">
    <property type="entry name" value="ABC transporter substrate-binding protein"/>
    <property type="match status" value="1"/>
</dbReference>
<reference evidence="3 5" key="3">
    <citation type="journal article" date="2024" name="Syst. Appl. Microbiol.">
        <title>Helicobacter cappadocius sp. nov., from lizards: The first psychrotrophic Helicobacter species.</title>
        <authorList>
            <person name="Aydin F."/>
            <person name="Tarhane S."/>
            <person name="Karakaya E."/>
            <person name="Abay S."/>
            <person name="Kayman T."/>
            <person name="Guran O."/>
            <person name="Bozkurt E."/>
            <person name="Uzum N."/>
            <person name="Avci A."/>
            <person name="Olgun K."/>
            <person name="Jablonski D."/>
            <person name="Guran C."/>
            <person name="Burcin Saticioglu I."/>
        </authorList>
    </citation>
    <scope>NUCLEOTIDE SEQUENCE [LARGE SCALE GENOMIC DNA]</scope>
    <source>
        <strain evidence="3">Faydin-H75</strain>
        <strain evidence="5">faydin-H76</strain>
    </source>
</reference>
<dbReference type="EMBL" id="JAUPEV010000004">
    <property type="protein sequence ID" value="MDO7252953.1"/>
    <property type="molecule type" value="Genomic_DNA"/>
</dbReference>
<dbReference type="GO" id="GO:0015833">
    <property type="term" value="P:peptide transport"/>
    <property type="evidence" value="ECO:0007669"/>
    <property type="project" value="TreeGrafter"/>
</dbReference>
<protein>
    <submittedName>
        <fullName evidence="4">Extracellular solute-binding protein</fullName>
    </submittedName>
</protein>
<name>A0AA90PIU5_9HELI</name>
<dbReference type="Proteomes" id="UP001177258">
    <property type="component" value="Unassembled WGS sequence"/>
</dbReference>
<dbReference type="GO" id="GO:1904680">
    <property type="term" value="F:peptide transmembrane transporter activity"/>
    <property type="evidence" value="ECO:0007669"/>
    <property type="project" value="TreeGrafter"/>
</dbReference>